<dbReference type="InterPro" id="IPR000477">
    <property type="entry name" value="RT_dom"/>
</dbReference>
<dbReference type="Pfam" id="PF00078">
    <property type="entry name" value="RVT_1"/>
    <property type="match status" value="1"/>
</dbReference>
<protein>
    <recommendedName>
        <fullName evidence="1">Reverse transcriptase domain-containing protein</fullName>
    </recommendedName>
</protein>
<evidence type="ECO:0000313" key="2">
    <source>
        <dbReference type="EMBL" id="KAK0581892.1"/>
    </source>
</evidence>
<dbReference type="InterPro" id="IPR036691">
    <property type="entry name" value="Endo/exonu/phosph_ase_sf"/>
</dbReference>
<dbReference type="PANTHER" id="PTHR46890">
    <property type="entry name" value="NON-LTR RETROLELEMENT REVERSE TRANSCRIPTASE-LIKE PROTEIN-RELATED"/>
    <property type="match status" value="1"/>
</dbReference>
<evidence type="ECO:0000259" key="1">
    <source>
        <dbReference type="PROSITE" id="PS50878"/>
    </source>
</evidence>
<dbReference type="InterPro" id="IPR052343">
    <property type="entry name" value="Retrotransposon-Effector_Assoc"/>
</dbReference>
<keyword evidence="3" id="KW-1185">Reference proteome</keyword>
<name>A0AA39VIP8_ACESA</name>
<evidence type="ECO:0000313" key="3">
    <source>
        <dbReference type="Proteomes" id="UP001168877"/>
    </source>
</evidence>
<dbReference type="Pfam" id="PF14111">
    <property type="entry name" value="DUF4283"/>
    <property type="match status" value="1"/>
</dbReference>
<dbReference type="PANTHER" id="PTHR46890:SF48">
    <property type="entry name" value="RNA-DIRECTED DNA POLYMERASE"/>
    <property type="match status" value="1"/>
</dbReference>
<gene>
    <name evidence="2" type="ORF">LWI29_019194</name>
</gene>
<feature type="domain" description="Reverse transcriptase" evidence="1">
    <location>
        <begin position="682"/>
        <end position="939"/>
    </location>
</feature>
<dbReference type="Proteomes" id="UP001168877">
    <property type="component" value="Unassembled WGS sequence"/>
</dbReference>
<dbReference type="PROSITE" id="PS50878">
    <property type="entry name" value="RT_POL"/>
    <property type="match status" value="1"/>
</dbReference>
<dbReference type="SUPFAM" id="SSF56219">
    <property type="entry name" value="DNase I-like"/>
    <property type="match status" value="1"/>
</dbReference>
<dbReference type="CDD" id="cd01650">
    <property type="entry name" value="RT_nLTR_like"/>
    <property type="match status" value="1"/>
</dbReference>
<dbReference type="EMBL" id="JAUESC010000384">
    <property type="protein sequence ID" value="KAK0581892.1"/>
    <property type="molecule type" value="Genomic_DNA"/>
</dbReference>
<accession>A0AA39VIP8</accession>
<dbReference type="Gene3D" id="3.60.10.10">
    <property type="entry name" value="Endonuclease/exonuclease/phosphatase"/>
    <property type="match status" value="1"/>
</dbReference>
<reference evidence="2" key="1">
    <citation type="journal article" date="2022" name="Plant J.">
        <title>Strategies of tolerance reflected in two North American maple genomes.</title>
        <authorList>
            <person name="McEvoy S.L."/>
            <person name="Sezen U.U."/>
            <person name="Trouern-Trend A."/>
            <person name="McMahon S.M."/>
            <person name="Schaberg P.G."/>
            <person name="Yang J."/>
            <person name="Wegrzyn J.L."/>
            <person name="Swenson N.G."/>
        </authorList>
    </citation>
    <scope>NUCLEOTIDE SEQUENCE</scope>
    <source>
        <strain evidence="2">NS2018</strain>
    </source>
</reference>
<dbReference type="SUPFAM" id="SSF56672">
    <property type="entry name" value="DNA/RNA polymerases"/>
    <property type="match status" value="1"/>
</dbReference>
<sequence length="954" mass="106107">MKSYAQAISSAIAPLSSAPKKKGDYVAIKVNPKAYEERLKLCSYSLIGRVVLSKGEEPWKILALKEKLQSIWKLNSQWRLISLGRGFFQILLNSEEDKAQVWGIGSLHLKPGILRLQPWTQNFNPNTQRTTNAQIWVRFYDLPLEFWHPQILSDMARGVGIPLKFDRATLEGDYGHFARMLIDVDLSKPLPDSIMIEVGEDCLFPTLFFENVPSIANSDTQRTLKDFCSRHKPNFVCIAEPLCVFDSISSTFWRSMGLHFIGSNARGTPSMWIFGSTAFQDATIVLSHAQHVTVSAKYCGIVHRISFVYASVNYITRRSLWNSLMDIASSDDPWLVLGDFNSVLGAHETTGTVSSISCDDFRAALTVCDLIDIETKGVSYTRIGRGRRGMVLSRLDRAVCSHSFLAAWSQISCVTLPRSHSDHHPLLVSCAAGTSPGPRPFRFQGMWVSHPSFLNLVRSVWSSSVTGSGAGIVVQKLKLLKIALRRWNWEVFGDIALNVTNANEKVMLIQGRIGSEGFSDDLFRLETAALADLDRVLKQQEIFLKEKSRVRWLAEGDRNSKFFHSLLKRRGGNKPLSSIQIGENISSDPTEIGEHVSSFYQHLFSDPGNDSSDFSLIREHVPSLVTVDENASILRVPSFDEVRHTVFSMDPLSAPGPDGFSGRFYSHCWEIVGHDVVLAVQDFFHTGRVFPGLNSNFLVLIPKLPNALLIDQFRPIALGNFLFKVITKIIADRLAEICSRIISPNQFGFIRGRQIGDCIAGTSECFNVLNNGSRGGHLALKIDIRKAFDSISWPFLFEVLRCFGFSEIFIGWVAAIFDSARISVLVNGSPQGYFPCSRGVRQGDPLSPLLFCLAEDFLSRYLTHLGDSGSLTSISSPAGMRAPSHFLYADDVILFCRASPQNLQVILDAFALYGSLSGQRVNWEKSSIFLAKTSMGLELLIFSPCLGCAGVVIL</sequence>
<organism evidence="2 3">
    <name type="scientific">Acer saccharum</name>
    <name type="common">Sugar maple</name>
    <dbReference type="NCBI Taxonomy" id="4024"/>
    <lineage>
        <taxon>Eukaryota</taxon>
        <taxon>Viridiplantae</taxon>
        <taxon>Streptophyta</taxon>
        <taxon>Embryophyta</taxon>
        <taxon>Tracheophyta</taxon>
        <taxon>Spermatophyta</taxon>
        <taxon>Magnoliopsida</taxon>
        <taxon>eudicotyledons</taxon>
        <taxon>Gunneridae</taxon>
        <taxon>Pentapetalae</taxon>
        <taxon>rosids</taxon>
        <taxon>malvids</taxon>
        <taxon>Sapindales</taxon>
        <taxon>Sapindaceae</taxon>
        <taxon>Hippocastanoideae</taxon>
        <taxon>Acereae</taxon>
        <taxon>Acer</taxon>
    </lineage>
</organism>
<proteinExistence type="predicted"/>
<dbReference type="InterPro" id="IPR025558">
    <property type="entry name" value="DUF4283"/>
</dbReference>
<comment type="caution">
    <text evidence="2">The sequence shown here is derived from an EMBL/GenBank/DDBJ whole genome shotgun (WGS) entry which is preliminary data.</text>
</comment>
<dbReference type="InterPro" id="IPR043502">
    <property type="entry name" value="DNA/RNA_pol_sf"/>
</dbReference>
<dbReference type="AlphaFoldDB" id="A0AA39VIP8"/>
<reference evidence="2" key="2">
    <citation type="submission" date="2023-06" db="EMBL/GenBank/DDBJ databases">
        <authorList>
            <person name="Swenson N.G."/>
            <person name="Wegrzyn J.L."/>
            <person name="Mcevoy S.L."/>
        </authorList>
    </citation>
    <scope>NUCLEOTIDE SEQUENCE</scope>
    <source>
        <strain evidence="2">NS2018</strain>
        <tissue evidence="2">Leaf</tissue>
    </source>
</reference>